<evidence type="ECO:0000313" key="2">
    <source>
        <dbReference type="Proteomes" id="UP000611945"/>
    </source>
</evidence>
<dbReference type="RefSeq" id="WP_251835936.1">
    <property type="nucleotide sequence ID" value="NZ_JACSQG010000003.1"/>
</dbReference>
<name>A0ABR8TN20_9PSED</name>
<comment type="caution">
    <text evidence="1">The sequence shown here is derived from an EMBL/GenBank/DDBJ whole genome shotgun (WGS) entry which is preliminary data.</text>
</comment>
<evidence type="ECO:0000313" key="1">
    <source>
        <dbReference type="EMBL" id="MBD7977162.1"/>
    </source>
</evidence>
<accession>A0ABR8TN20</accession>
<reference evidence="1 2" key="1">
    <citation type="submission" date="2020-08" db="EMBL/GenBank/DDBJ databases">
        <title>A Genomic Blueprint of the Chicken Gut Microbiome.</title>
        <authorList>
            <person name="Gilroy R."/>
            <person name="Ravi A."/>
            <person name="Getino M."/>
            <person name="Pursley I."/>
            <person name="Horton D.L."/>
            <person name="Alikhan N.-F."/>
            <person name="Baker D."/>
            <person name="Gharbi K."/>
            <person name="Hall N."/>
            <person name="Watson M."/>
            <person name="Adriaenssens E.M."/>
            <person name="Foster-Nyarko E."/>
            <person name="Jarju S."/>
            <person name="Secka A."/>
            <person name="Antonio M."/>
            <person name="Oren A."/>
            <person name="Chaudhuri R."/>
            <person name="La Ragione R.M."/>
            <person name="Hildebrand F."/>
            <person name="Pallen M.J."/>
        </authorList>
    </citation>
    <scope>NUCLEOTIDE SEQUENCE [LARGE SCALE GENOMIC DNA]</scope>
    <source>
        <strain evidence="1 2">Sa2CUA2</strain>
    </source>
</reference>
<protein>
    <submittedName>
        <fullName evidence="1">Uncharacterized protein</fullName>
    </submittedName>
</protein>
<sequence>MDAHTKIFDFGGIVFDVHSKKHPNGWEMRLEIGDPINISRCDADSLYSTLDEGLAAGEDLGKKLINGYINSL</sequence>
<proteinExistence type="predicted"/>
<gene>
    <name evidence="1" type="ORF">H9642_08155</name>
</gene>
<organism evidence="1 2">
    <name type="scientific">Serpens gallinarum</name>
    <dbReference type="NCBI Taxonomy" id="2763075"/>
    <lineage>
        <taxon>Bacteria</taxon>
        <taxon>Pseudomonadati</taxon>
        <taxon>Pseudomonadota</taxon>
        <taxon>Gammaproteobacteria</taxon>
        <taxon>Pseudomonadales</taxon>
        <taxon>Pseudomonadaceae</taxon>
        <taxon>Pseudomonas</taxon>
    </lineage>
</organism>
<dbReference type="EMBL" id="JACSQG010000003">
    <property type="protein sequence ID" value="MBD7977162.1"/>
    <property type="molecule type" value="Genomic_DNA"/>
</dbReference>
<dbReference type="Proteomes" id="UP000611945">
    <property type="component" value="Unassembled WGS sequence"/>
</dbReference>
<keyword evidence="2" id="KW-1185">Reference proteome</keyword>